<evidence type="ECO:0000313" key="4">
    <source>
        <dbReference type="EMBL" id="CAD8643112.1"/>
    </source>
</evidence>
<dbReference type="AlphaFoldDB" id="A0A6T8AEN5"/>
<dbReference type="EMBL" id="HBEZ01037837">
    <property type="protein sequence ID" value="CAD8643112.1"/>
    <property type="molecule type" value="Transcribed_RNA"/>
</dbReference>
<accession>A0A6T8AEN5</accession>
<keyword evidence="1" id="KW-0812">Transmembrane</keyword>
<sequence>MQFDVSGSSFCNEPCYVLLTDFLLCFLPKLHLPVSAIPVFFVVIAVFFSLFLTCSQYFLILMDWQCCNCSAENRPSFNFNARACNQCKQRKQQVAPSSSLASPLVDSYGQTAPVPDVLPLATTSTIVASCGQSTSAPAVQPLTTTAQQDNCLAGAAPSFEGMNVAEGNANPRPPNSIRSISIAGLLSLLTCLSGVHWFKSRGLDKNRISSTHIRDYLFSGGTHPARLFPDCFSFTEPIAALTYEWRLTFGDILSFLNPIQIGECNDQHHCSIPAAMASLFVWIDVFFIDQLSTDIASNLLLAQSIYTDTPFHLALATSTVCTRAWVLFEFGVRRAAGKESILLKSLLAVGQGGGASARPDLSIDNFMAESDGKLFQKMESFKEEDKVLIRCKIIEAFTSPERFNKEIYTRFYATWNA</sequence>
<feature type="transmembrane region" description="Helical" evidence="1">
    <location>
        <begin position="30"/>
        <end position="52"/>
    </location>
</feature>
<keyword evidence="1" id="KW-1133">Transmembrane helix</keyword>
<keyword evidence="1" id="KW-0472">Membrane</keyword>
<protein>
    <submittedName>
        <fullName evidence="3">Uncharacterized protein</fullName>
    </submittedName>
</protein>
<reference evidence="3" key="1">
    <citation type="submission" date="2021-01" db="EMBL/GenBank/DDBJ databases">
        <authorList>
            <person name="Corre E."/>
            <person name="Pelletier E."/>
            <person name="Niang G."/>
            <person name="Scheremetjew M."/>
            <person name="Finn R."/>
            <person name="Kale V."/>
            <person name="Holt S."/>
            <person name="Cochrane G."/>
            <person name="Meng A."/>
            <person name="Brown T."/>
            <person name="Cohen L."/>
        </authorList>
    </citation>
    <scope>NUCLEOTIDE SEQUENCE</scope>
    <source>
        <strain evidence="3">CCAP979/52</strain>
    </source>
</reference>
<evidence type="ECO:0000313" key="2">
    <source>
        <dbReference type="EMBL" id="CAD8643070.1"/>
    </source>
</evidence>
<proteinExistence type="predicted"/>
<gene>
    <name evidence="2" type="ORF">CCUR1050_LOCUS20754</name>
    <name evidence="3" type="ORF">CCUR1050_LOCUS20781</name>
    <name evidence="4" type="ORF">CCUR1050_LOCUS20796</name>
</gene>
<feature type="transmembrane region" description="Helical" evidence="1">
    <location>
        <begin position="180"/>
        <end position="198"/>
    </location>
</feature>
<evidence type="ECO:0000256" key="1">
    <source>
        <dbReference type="SAM" id="Phobius"/>
    </source>
</evidence>
<name>A0A6T8AEN5_9CRYP</name>
<evidence type="ECO:0000313" key="3">
    <source>
        <dbReference type="EMBL" id="CAD8643097.1"/>
    </source>
</evidence>
<dbReference type="EMBL" id="HBEZ01037804">
    <property type="protein sequence ID" value="CAD8643097.1"/>
    <property type="molecule type" value="Transcribed_RNA"/>
</dbReference>
<dbReference type="EMBL" id="HBEZ01037747">
    <property type="protein sequence ID" value="CAD8643070.1"/>
    <property type="molecule type" value="Transcribed_RNA"/>
</dbReference>
<organism evidence="3">
    <name type="scientific">Cryptomonas curvata</name>
    <dbReference type="NCBI Taxonomy" id="233186"/>
    <lineage>
        <taxon>Eukaryota</taxon>
        <taxon>Cryptophyceae</taxon>
        <taxon>Cryptomonadales</taxon>
        <taxon>Cryptomonadaceae</taxon>
        <taxon>Cryptomonas</taxon>
    </lineage>
</organism>